<evidence type="ECO:0000256" key="4">
    <source>
        <dbReference type="PROSITE-ProRule" id="PRU00335"/>
    </source>
</evidence>
<organism evidence="6 7">
    <name type="scientific">Actinacidiphila glaucinigra</name>
    <dbReference type="NCBI Taxonomy" id="235986"/>
    <lineage>
        <taxon>Bacteria</taxon>
        <taxon>Bacillati</taxon>
        <taxon>Actinomycetota</taxon>
        <taxon>Actinomycetes</taxon>
        <taxon>Kitasatosporales</taxon>
        <taxon>Streptomycetaceae</taxon>
        <taxon>Actinacidiphila</taxon>
    </lineage>
</organism>
<evidence type="ECO:0000313" key="7">
    <source>
        <dbReference type="Proteomes" id="UP000198280"/>
    </source>
</evidence>
<dbReference type="Pfam" id="PF00440">
    <property type="entry name" value="TetR_N"/>
    <property type="match status" value="1"/>
</dbReference>
<proteinExistence type="predicted"/>
<dbReference type="GO" id="GO:0000976">
    <property type="term" value="F:transcription cis-regulatory region binding"/>
    <property type="evidence" value="ECO:0007669"/>
    <property type="project" value="TreeGrafter"/>
</dbReference>
<dbReference type="AlphaFoldDB" id="A0A239LVK5"/>
<accession>A0A239LVK5</accession>
<evidence type="ECO:0000259" key="5">
    <source>
        <dbReference type="PROSITE" id="PS50977"/>
    </source>
</evidence>
<dbReference type="InterPro" id="IPR049445">
    <property type="entry name" value="TetR_SbtR-like_C"/>
</dbReference>
<dbReference type="Pfam" id="PF21597">
    <property type="entry name" value="TetR_C_43"/>
    <property type="match status" value="1"/>
</dbReference>
<dbReference type="GO" id="GO:0003700">
    <property type="term" value="F:DNA-binding transcription factor activity"/>
    <property type="evidence" value="ECO:0007669"/>
    <property type="project" value="TreeGrafter"/>
</dbReference>
<dbReference type="InterPro" id="IPR009057">
    <property type="entry name" value="Homeodomain-like_sf"/>
</dbReference>
<evidence type="ECO:0000256" key="1">
    <source>
        <dbReference type="ARBA" id="ARBA00023015"/>
    </source>
</evidence>
<dbReference type="Gene3D" id="1.10.357.10">
    <property type="entry name" value="Tetracycline Repressor, domain 2"/>
    <property type="match status" value="1"/>
</dbReference>
<dbReference type="PROSITE" id="PS50977">
    <property type="entry name" value="HTH_TETR_2"/>
    <property type="match status" value="1"/>
</dbReference>
<dbReference type="InterPro" id="IPR001647">
    <property type="entry name" value="HTH_TetR"/>
</dbReference>
<dbReference type="PANTHER" id="PTHR30055">
    <property type="entry name" value="HTH-TYPE TRANSCRIPTIONAL REGULATOR RUTR"/>
    <property type="match status" value="1"/>
</dbReference>
<protein>
    <submittedName>
        <fullName evidence="6">Transcriptional regulator, TetR family</fullName>
    </submittedName>
</protein>
<dbReference type="PRINTS" id="PR00455">
    <property type="entry name" value="HTHTETR"/>
</dbReference>
<dbReference type="InterPro" id="IPR036271">
    <property type="entry name" value="Tet_transcr_reg_TetR-rel_C_sf"/>
</dbReference>
<evidence type="ECO:0000313" key="6">
    <source>
        <dbReference type="EMBL" id="SNT34415.1"/>
    </source>
</evidence>
<feature type="domain" description="HTH tetR-type" evidence="5">
    <location>
        <begin position="10"/>
        <end position="69"/>
    </location>
</feature>
<dbReference type="PANTHER" id="PTHR30055:SF234">
    <property type="entry name" value="HTH-TYPE TRANSCRIPTIONAL REGULATOR BETI"/>
    <property type="match status" value="1"/>
</dbReference>
<feature type="DNA-binding region" description="H-T-H motif" evidence="4">
    <location>
        <begin position="32"/>
        <end position="51"/>
    </location>
</feature>
<dbReference type="SUPFAM" id="SSF48498">
    <property type="entry name" value="Tetracyclin repressor-like, C-terminal domain"/>
    <property type="match status" value="1"/>
</dbReference>
<dbReference type="SUPFAM" id="SSF46689">
    <property type="entry name" value="Homeodomain-like"/>
    <property type="match status" value="1"/>
</dbReference>
<dbReference type="EMBL" id="FZOF01000021">
    <property type="protein sequence ID" value="SNT34415.1"/>
    <property type="molecule type" value="Genomic_DNA"/>
</dbReference>
<keyword evidence="1" id="KW-0805">Transcription regulation</keyword>
<name>A0A239LVK5_9ACTN</name>
<sequence>MSQVNRADAVRNRELLLAVAREAIVENGTDTSLRDIARRAGVGIGTLYRHFPNREALLEALLESNFATLHARAEHLLASSDPGEAFLTWLQEMAAGAATYQGLPESIRDALADDESRLHASCTRMKTAGGLLLEQAQKGGGVRSDVSLGEVISLALGLAWAAEKASEASDLAARLLSTATYRRAEIDS</sequence>
<reference evidence="6 7" key="1">
    <citation type="submission" date="2017-06" db="EMBL/GenBank/DDBJ databases">
        <authorList>
            <person name="Kim H.J."/>
            <person name="Triplett B.A."/>
        </authorList>
    </citation>
    <scope>NUCLEOTIDE SEQUENCE [LARGE SCALE GENOMIC DNA]</scope>
    <source>
        <strain evidence="6 7">CGMCC 4.1858</strain>
    </source>
</reference>
<dbReference type="RefSeq" id="WP_220093342.1">
    <property type="nucleotide sequence ID" value="NZ_FZOF01000021.1"/>
</dbReference>
<evidence type="ECO:0000256" key="3">
    <source>
        <dbReference type="ARBA" id="ARBA00023163"/>
    </source>
</evidence>
<keyword evidence="7" id="KW-1185">Reference proteome</keyword>
<dbReference type="Proteomes" id="UP000198280">
    <property type="component" value="Unassembled WGS sequence"/>
</dbReference>
<keyword evidence="3" id="KW-0804">Transcription</keyword>
<gene>
    <name evidence="6" type="ORF">SAMN05216252_121123</name>
</gene>
<dbReference type="InterPro" id="IPR050109">
    <property type="entry name" value="HTH-type_TetR-like_transc_reg"/>
</dbReference>
<keyword evidence="2 4" id="KW-0238">DNA-binding</keyword>
<evidence type="ECO:0000256" key="2">
    <source>
        <dbReference type="ARBA" id="ARBA00023125"/>
    </source>
</evidence>